<dbReference type="RefSeq" id="WP_146126646.1">
    <property type="nucleotide sequence ID" value="NZ_PQVP01000006.1"/>
</dbReference>
<accession>A0A2S5DM92</accession>
<feature type="compositionally biased region" description="Low complexity" evidence="1">
    <location>
        <begin position="18"/>
        <end position="33"/>
    </location>
</feature>
<protein>
    <submittedName>
        <fullName evidence="2">Uncharacterized protein</fullName>
    </submittedName>
</protein>
<feature type="compositionally biased region" description="Low complexity" evidence="1">
    <location>
        <begin position="61"/>
        <end position="74"/>
    </location>
</feature>
<sequence length="418" mass="43816">MASIVRLASQERARIEGAQAAATPTVTSAPVDASSTELDPFAQLSAMISGEAAPAPPAPSVAPAVEDAPAPVSATDVAAPEGATLAPPQTSQPAAEQASPVATVATPERKTGFLKAVQEDSGSRVSRSRASQDYLNILRSLAPIFRAATIYPGYDAAPEHVSTAVRKMSIVSVGLAEVIADSGDQLELDKAWAVKMLHDFTAELVATHWISTVIGKGGVVPGNSPDISVEYFVPAIKAAMAATPQVSAVTQYTDQTLIGGASLSLLKALVPLSVEIERFVGFVSQHVPDLPVSADAVIEEIGEFVTRQAMKYQGDFVDEHPGVSEDDRRLLMQALIAHTASVMLSAWEACRGEVLAELKDVTTEAEAKTLLTRDGFKSGFPLARLKARAEASLRRLVGTTRFSLNLLAQQAAGRGKGA</sequence>
<comment type="caution">
    <text evidence="2">The sequence shown here is derived from an EMBL/GenBank/DDBJ whole genome shotgun (WGS) entry which is preliminary data.</text>
</comment>
<reference evidence="2 3" key="1">
    <citation type="submission" date="2018-01" db="EMBL/GenBank/DDBJ databases">
        <title>Successful Treatment of Persistent Burkholderia cepacia Bacteremia with Ceftazidime-Avibactam.</title>
        <authorList>
            <person name="Tamma P."/>
            <person name="Fan Y."/>
            <person name="Bergman Y."/>
            <person name="Sick-Samuels A."/>
            <person name="Hsu A."/>
            <person name="Timp W."/>
            <person name="Simner P."/>
        </authorList>
    </citation>
    <scope>NUCLEOTIDE SEQUENCE [LARGE SCALE GENOMIC DNA]</scope>
    <source>
        <strain evidence="2 3">170816</strain>
    </source>
</reference>
<feature type="region of interest" description="Disordered" evidence="1">
    <location>
        <begin position="51"/>
        <end position="105"/>
    </location>
</feature>
<feature type="region of interest" description="Disordered" evidence="1">
    <location>
        <begin position="15"/>
        <end position="34"/>
    </location>
</feature>
<evidence type="ECO:0000313" key="2">
    <source>
        <dbReference type="EMBL" id="POZ80198.1"/>
    </source>
</evidence>
<gene>
    <name evidence="2" type="ORF">C3743_40175</name>
</gene>
<proteinExistence type="predicted"/>
<organism evidence="2 3">
    <name type="scientific">Burkholderia contaminans</name>
    <dbReference type="NCBI Taxonomy" id="488447"/>
    <lineage>
        <taxon>Bacteria</taxon>
        <taxon>Pseudomonadati</taxon>
        <taxon>Pseudomonadota</taxon>
        <taxon>Betaproteobacteria</taxon>
        <taxon>Burkholderiales</taxon>
        <taxon>Burkholderiaceae</taxon>
        <taxon>Burkholderia</taxon>
        <taxon>Burkholderia cepacia complex</taxon>
    </lineage>
</organism>
<evidence type="ECO:0000313" key="3">
    <source>
        <dbReference type="Proteomes" id="UP000238655"/>
    </source>
</evidence>
<dbReference type="Proteomes" id="UP000238655">
    <property type="component" value="Unassembled WGS sequence"/>
</dbReference>
<name>A0A2S5DM92_9BURK</name>
<evidence type="ECO:0000256" key="1">
    <source>
        <dbReference type="SAM" id="MobiDB-lite"/>
    </source>
</evidence>
<dbReference type="EMBL" id="PQVP01000006">
    <property type="protein sequence ID" value="POZ80198.1"/>
    <property type="molecule type" value="Genomic_DNA"/>
</dbReference>
<dbReference type="AlphaFoldDB" id="A0A2S5DM92"/>